<dbReference type="Pfam" id="PF13738">
    <property type="entry name" value="Pyr_redox_3"/>
    <property type="match status" value="1"/>
</dbReference>
<comment type="caution">
    <text evidence="2">The sequence shown here is derived from an EMBL/GenBank/DDBJ whole genome shotgun (WGS) entry which is preliminary data.</text>
</comment>
<dbReference type="PANTHER" id="PTHR43539:SF78">
    <property type="entry name" value="FLAVIN-CONTAINING MONOOXYGENASE"/>
    <property type="match status" value="1"/>
</dbReference>
<dbReference type="Gene3D" id="3.50.50.60">
    <property type="entry name" value="FAD/NAD(P)-binding domain"/>
    <property type="match status" value="1"/>
</dbReference>
<accession>A0ABN1VPM0</accession>
<dbReference type="PRINTS" id="PR00469">
    <property type="entry name" value="PNDRDTASEII"/>
</dbReference>
<dbReference type="SUPFAM" id="SSF51905">
    <property type="entry name" value="FAD/NAD(P)-binding domain"/>
    <property type="match status" value="2"/>
</dbReference>
<dbReference type="Proteomes" id="UP001500943">
    <property type="component" value="Unassembled WGS sequence"/>
</dbReference>
<proteinExistence type="predicted"/>
<dbReference type="EMBL" id="BAAAKW010000027">
    <property type="protein sequence ID" value="GAA1216613.1"/>
    <property type="molecule type" value="Genomic_DNA"/>
</dbReference>
<reference evidence="2 3" key="1">
    <citation type="journal article" date="2019" name="Int. J. Syst. Evol. Microbiol.">
        <title>The Global Catalogue of Microorganisms (GCM) 10K type strain sequencing project: providing services to taxonomists for standard genome sequencing and annotation.</title>
        <authorList>
            <consortium name="The Broad Institute Genomics Platform"/>
            <consortium name="The Broad Institute Genome Sequencing Center for Infectious Disease"/>
            <person name="Wu L."/>
            <person name="Ma J."/>
        </authorList>
    </citation>
    <scope>NUCLEOTIDE SEQUENCE [LARGE SCALE GENOMIC DNA]</scope>
    <source>
        <strain evidence="2 3">JCM 12762</strain>
    </source>
</reference>
<organism evidence="2 3">
    <name type="scientific">Rhodoglobus aureus</name>
    <dbReference type="NCBI Taxonomy" id="191497"/>
    <lineage>
        <taxon>Bacteria</taxon>
        <taxon>Bacillati</taxon>
        <taxon>Actinomycetota</taxon>
        <taxon>Actinomycetes</taxon>
        <taxon>Micrococcales</taxon>
        <taxon>Microbacteriaceae</taxon>
        <taxon>Rhodoglobus</taxon>
    </lineage>
</organism>
<dbReference type="InterPro" id="IPR036188">
    <property type="entry name" value="FAD/NAD-bd_sf"/>
</dbReference>
<sequence>MVAYLGDYAHSLDADIRYGQTVDTLDRDNDGFTARGSGFTIEATHLIMATGSFDSPYIPPLPRAHEFSGQILHSADYVSPHHFAGTQVAVVGAGNSAVQIATELSAVADVTVCSRRPVHWQAQRLWGRDNNWWLSRSGLDTSKFFAQRLGAGVPVIDDGTYQRAFREGRVQWRPLFDRVDTAGVHHADGSVSTPDTIIFATGYRPHLPLLTSILPHVEATTPSHRNGVSTVDPQLGFVGSERQRSFSSATVRGVGADALATVRGLKLMEKPSARSRYYAH</sequence>
<dbReference type="InterPro" id="IPR050982">
    <property type="entry name" value="Auxin_biosynth/cation_transpt"/>
</dbReference>
<name>A0ABN1VPM0_9MICO</name>
<gene>
    <name evidence="2" type="ORF">GCM10009655_14890</name>
</gene>
<dbReference type="PANTHER" id="PTHR43539">
    <property type="entry name" value="FLAVIN-BINDING MONOOXYGENASE-LIKE PROTEIN (AFU_ORTHOLOGUE AFUA_4G09220)"/>
    <property type="match status" value="1"/>
</dbReference>
<protein>
    <submittedName>
        <fullName evidence="2">Uncharacterized protein</fullName>
    </submittedName>
</protein>
<keyword evidence="3" id="KW-1185">Reference proteome</keyword>
<keyword evidence="1" id="KW-0560">Oxidoreductase</keyword>
<evidence type="ECO:0000313" key="3">
    <source>
        <dbReference type="Proteomes" id="UP001500943"/>
    </source>
</evidence>
<evidence type="ECO:0000313" key="2">
    <source>
        <dbReference type="EMBL" id="GAA1216613.1"/>
    </source>
</evidence>
<evidence type="ECO:0000256" key="1">
    <source>
        <dbReference type="ARBA" id="ARBA00023002"/>
    </source>
</evidence>